<sequence>MLCSVLLISSPILADGQILDPGDNDQLEVGWTIQPYGSVDPIHLEEGDTLQVDFLTKRAVAPFDTVHQKSFTISDDWWATEEATIPGGDFVDGFWIVILRINGQLEDMHVGKIIAPQE</sequence>
<organism evidence="1 2">
    <name type="scientific">Thalassoglobus polymorphus</name>
    <dbReference type="NCBI Taxonomy" id="2527994"/>
    <lineage>
        <taxon>Bacteria</taxon>
        <taxon>Pseudomonadati</taxon>
        <taxon>Planctomycetota</taxon>
        <taxon>Planctomycetia</taxon>
        <taxon>Planctomycetales</taxon>
        <taxon>Planctomycetaceae</taxon>
        <taxon>Thalassoglobus</taxon>
    </lineage>
</organism>
<keyword evidence="2" id="KW-1185">Reference proteome</keyword>
<accession>A0A517QKD6</accession>
<dbReference type="AlphaFoldDB" id="A0A517QKD6"/>
<evidence type="ECO:0000313" key="1">
    <source>
        <dbReference type="EMBL" id="QDT32093.1"/>
    </source>
</evidence>
<name>A0A517QKD6_9PLAN</name>
<protein>
    <submittedName>
        <fullName evidence="1">Uncharacterized protein</fullName>
    </submittedName>
</protein>
<dbReference type="RefSeq" id="WP_145197143.1">
    <property type="nucleotide sequence ID" value="NZ_CP036267.1"/>
</dbReference>
<dbReference type="KEGG" id="tpol:Mal48_13340"/>
<reference evidence="1 2" key="1">
    <citation type="submission" date="2019-02" db="EMBL/GenBank/DDBJ databases">
        <title>Deep-cultivation of Planctomycetes and their phenomic and genomic characterization uncovers novel biology.</title>
        <authorList>
            <person name="Wiegand S."/>
            <person name="Jogler M."/>
            <person name="Boedeker C."/>
            <person name="Pinto D."/>
            <person name="Vollmers J."/>
            <person name="Rivas-Marin E."/>
            <person name="Kohn T."/>
            <person name="Peeters S.H."/>
            <person name="Heuer A."/>
            <person name="Rast P."/>
            <person name="Oberbeckmann S."/>
            <person name="Bunk B."/>
            <person name="Jeske O."/>
            <person name="Meyerdierks A."/>
            <person name="Storesund J.E."/>
            <person name="Kallscheuer N."/>
            <person name="Luecker S."/>
            <person name="Lage O.M."/>
            <person name="Pohl T."/>
            <person name="Merkel B.J."/>
            <person name="Hornburger P."/>
            <person name="Mueller R.-W."/>
            <person name="Bruemmer F."/>
            <person name="Labrenz M."/>
            <person name="Spormann A.M."/>
            <person name="Op den Camp H."/>
            <person name="Overmann J."/>
            <person name="Amann R."/>
            <person name="Jetten M.S.M."/>
            <person name="Mascher T."/>
            <person name="Medema M.H."/>
            <person name="Devos D.P."/>
            <person name="Kaster A.-K."/>
            <person name="Ovreas L."/>
            <person name="Rohde M."/>
            <person name="Galperin M.Y."/>
            <person name="Jogler C."/>
        </authorList>
    </citation>
    <scope>NUCLEOTIDE SEQUENCE [LARGE SCALE GENOMIC DNA]</scope>
    <source>
        <strain evidence="1 2">Mal48</strain>
    </source>
</reference>
<proteinExistence type="predicted"/>
<dbReference type="EMBL" id="CP036267">
    <property type="protein sequence ID" value="QDT32093.1"/>
    <property type="molecule type" value="Genomic_DNA"/>
</dbReference>
<evidence type="ECO:0000313" key="2">
    <source>
        <dbReference type="Proteomes" id="UP000315724"/>
    </source>
</evidence>
<gene>
    <name evidence="1" type="ORF">Mal48_13340</name>
</gene>
<dbReference type="Proteomes" id="UP000315724">
    <property type="component" value="Chromosome"/>
</dbReference>